<accession>A0A341BVL3</accession>
<feature type="region of interest" description="Disordered" evidence="1">
    <location>
        <begin position="211"/>
        <end position="250"/>
    </location>
</feature>
<dbReference type="AlphaFoldDB" id="A0A341BVL3"/>
<sequence>MTREQCWWFFFRSALAWTCELWWALRVCSRPKAHLRFLLWKAPASLKAVQGCAHPLPSQSHSLGNREASLIPSSRHPSSSPSLPTVSCYPPGPMASPGQDSHVHPPGQPVIPIRASMPCPESGRLGDFQTQVVLRKGQRPRNIGLHTPAPRETRAAVAGPTQAENVVIFFYLRGHLGGFSGSGVCHPTLGSRACEVWWFLDAESSWKPSCQREREEERESQFHVPLLRGPLSPETSIPSGRKMDDLGSTSGAPPPLWLELASVISRRPSGWVPGRASCFQPHEITWLLATRGQNQHLVSENREYFRTRELEPKLSRAVETTEAPGCWRTKQVSKHRLLAEPGVLSSPPKFNVLYSQ</sequence>
<gene>
    <name evidence="3" type="primary">LOC112403484</name>
</gene>
<dbReference type="GeneID" id="112403484"/>
<organism evidence="2 3">
    <name type="scientific">Neophocaena asiaeorientalis asiaeorientalis</name>
    <name type="common">Yangtze finless porpoise</name>
    <name type="synonym">Neophocaena phocaenoides subsp. asiaeorientalis</name>
    <dbReference type="NCBI Taxonomy" id="1706337"/>
    <lineage>
        <taxon>Eukaryota</taxon>
        <taxon>Metazoa</taxon>
        <taxon>Chordata</taxon>
        <taxon>Craniata</taxon>
        <taxon>Vertebrata</taxon>
        <taxon>Euteleostomi</taxon>
        <taxon>Mammalia</taxon>
        <taxon>Eutheria</taxon>
        <taxon>Laurasiatheria</taxon>
        <taxon>Artiodactyla</taxon>
        <taxon>Whippomorpha</taxon>
        <taxon>Cetacea</taxon>
        <taxon>Odontoceti</taxon>
        <taxon>Phocoenidae</taxon>
        <taxon>Neophocaena</taxon>
    </lineage>
</organism>
<feature type="region of interest" description="Disordered" evidence="1">
    <location>
        <begin position="57"/>
        <end position="106"/>
    </location>
</feature>
<protein>
    <submittedName>
        <fullName evidence="3">Uncharacterized protein LOC112403484 isoform X1</fullName>
    </submittedName>
</protein>
<feature type="compositionally biased region" description="Low complexity" evidence="1">
    <location>
        <begin position="69"/>
        <end position="84"/>
    </location>
</feature>
<keyword evidence="2" id="KW-1185">Reference proteome</keyword>
<evidence type="ECO:0000313" key="2">
    <source>
        <dbReference type="Proteomes" id="UP000252040"/>
    </source>
</evidence>
<reference evidence="3" key="1">
    <citation type="submission" date="2025-08" db="UniProtKB">
        <authorList>
            <consortium name="RefSeq"/>
        </authorList>
    </citation>
    <scope>IDENTIFICATION</scope>
    <source>
        <tissue evidence="3">Meat</tissue>
    </source>
</reference>
<evidence type="ECO:0000256" key="1">
    <source>
        <dbReference type="SAM" id="MobiDB-lite"/>
    </source>
</evidence>
<feature type="compositionally biased region" description="Basic and acidic residues" evidence="1">
    <location>
        <begin position="211"/>
        <end position="221"/>
    </location>
</feature>
<name>A0A341BVL3_NEOAA</name>
<dbReference type="RefSeq" id="XP_024606731.1">
    <property type="nucleotide sequence ID" value="XM_024750963.1"/>
</dbReference>
<dbReference type="KEGG" id="nasi:112403484"/>
<evidence type="ECO:0000313" key="3">
    <source>
        <dbReference type="RefSeq" id="XP_024606731.1"/>
    </source>
</evidence>
<dbReference type="InParanoid" id="A0A341BVL3"/>
<dbReference type="Proteomes" id="UP000252040">
    <property type="component" value="Unplaced"/>
</dbReference>
<proteinExistence type="predicted"/>